<reference evidence="2" key="1">
    <citation type="submission" date="2022-10" db="EMBL/GenBank/DDBJ databases">
        <title>Genome assembly of Pristionchus species.</title>
        <authorList>
            <person name="Yoshida K."/>
            <person name="Sommer R.J."/>
        </authorList>
    </citation>
    <scope>NUCLEOTIDE SEQUENCE [LARGE SCALE GENOMIC DNA]</scope>
    <source>
        <strain evidence="2">RS5460</strain>
    </source>
</reference>
<evidence type="ECO:0000313" key="1">
    <source>
        <dbReference type="EMBL" id="GMR53238.1"/>
    </source>
</evidence>
<feature type="non-terminal residue" evidence="1">
    <location>
        <position position="1"/>
    </location>
</feature>
<keyword evidence="2" id="KW-1185">Reference proteome</keyword>
<proteinExistence type="predicted"/>
<evidence type="ECO:0000313" key="2">
    <source>
        <dbReference type="Proteomes" id="UP001328107"/>
    </source>
</evidence>
<organism evidence="1 2">
    <name type="scientific">Pristionchus mayeri</name>
    <dbReference type="NCBI Taxonomy" id="1317129"/>
    <lineage>
        <taxon>Eukaryota</taxon>
        <taxon>Metazoa</taxon>
        <taxon>Ecdysozoa</taxon>
        <taxon>Nematoda</taxon>
        <taxon>Chromadorea</taxon>
        <taxon>Rhabditida</taxon>
        <taxon>Rhabditina</taxon>
        <taxon>Diplogasteromorpha</taxon>
        <taxon>Diplogasteroidea</taxon>
        <taxon>Neodiplogasteridae</taxon>
        <taxon>Pristionchus</taxon>
    </lineage>
</organism>
<protein>
    <submittedName>
        <fullName evidence="1">Uncharacterized protein</fullName>
    </submittedName>
</protein>
<name>A0AAN5CYE7_9BILA</name>
<dbReference type="Proteomes" id="UP001328107">
    <property type="component" value="Unassembled WGS sequence"/>
</dbReference>
<comment type="caution">
    <text evidence="1">The sequence shown here is derived from an EMBL/GenBank/DDBJ whole genome shotgun (WGS) entry which is preliminary data.</text>
</comment>
<sequence length="88" mass="10036">STVSTVSTQSVCRISPSPLGIDHFEGYSSQKKKDEEAISVGCHQRSVQMFSLFPFYTQWRERPSLIRKDVRGDYPHLNGHLVILRSGR</sequence>
<dbReference type="AlphaFoldDB" id="A0AAN5CYE7"/>
<gene>
    <name evidence="1" type="ORF">PMAYCL1PPCAC_23433</name>
</gene>
<feature type="non-terminal residue" evidence="1">
    <location>
        <position position="88"/>
    </location>
</feature>
<dbReference type="EMBL" id="BTRK01000005">
    <property type="protein sequence ID" value="GMR53238.1"/>
    <property type="molecule type" value="Genomic_DNA"/>
</dbReference>
<accession>A0AAN5CYE7</accession>